<evidence type="ECO:0000313" key="3">
    <source>
        <dbReference type="Proteomes" id="UP001159042"/>
    </source>
</evidence>
<accession>A0AAV8WHI0</accession>
<name>A0AAV8WHI0_9CUCU</name>
<comment type="similarity">
    <text evidence="1">Belongs to the UPF0585 family.</text>
</comment>
<dbReference type="Pfam" id="PF06080">
    <property type="entry name" value="DUF938"/>
    <property type="match status" value="1"/>
</dbReference>
<dbReference type="SUPFAM" id="SSF53335">
    <property type="entry name" value="S-adenosyl-L-methionine-dependent methyltransferases"/>
    <property type="match status" value="1"/>
</dbReference>
<sequence>MLFFKRIIYTSSTLFKMSTKINYPSADRNKTPILEVLQKHFNVTQEGQVLEIASGTGQHISYFASHFPRLVFQPSEYETFLFDSIKAYARDTPTKNVKDPVRIDVTEDWRTWNIPNNFDYIINVNMIHVAPFSCAVGLFKNVGAVLKKHGLLVTYGPYANNGVLEPQSNRDFDRNIRARDPSCGVRDIQDLIKVAEPYGLKLVKIYEMPSNNKCLIWQRIE</sequence>
<dbReference type="EMBL" id="JANEYG010000001">
    <property type="protein sequence ID" value="KAJ8925939.1"/>
    <property type="molecule type" value="Genomic_DNA"/>
</dbReference>
<dbReference type="Proteomes" id="UP001159042">
    <property type="component" value="Unassembled WGS sequence"/>
</dbReference>
<dbReference type="Gene3D" id="3.40.50.150">
    <property type="entry name" value="Vaccinia Virus protein VP39"/>
    <property type="match status" value="1"/>
</dbReference>
<gene>
    <name evidence="2" type="ORF">NQ315_009791</name>
</gene>
<evidence type="ECO:0008006" key="4">
    <source>
        <dbReference type="Google" id="ProtNLM"/>
    </source>
</evidence>
<keyword evidence="3" id="KW-1185">Reference proteome</keyword>
<evidence type="ECO:0000256" key="1">
    <source>
        <dbReference type="ARBA" id="ARBA00008308"/>
    </source>
</evidence>
<evidence type="ECO:0000313" key="2">
    <source>
        <dbReference type="EMBL" id="KAJ8925939.1"/>
    </source>
</evidence>
<dbReference type="InterPro" id="IPR029063">
    <property type="entry name" value="SAM-dependent_MTases_sf"/>
</dbReference>
<dbReference type="PANTHER" id="PTHR20974:SF0">
    <property type="entry name" value="UPF0585 PROTEIN CG18661"/>
    <property type="match status" value="1"/>
</dbReference>
<organism evidence="2 3">
    <name type="scientific">Exocentrus adspersus</name>
    <dbReference type="NCBI Taxonomy" id="1586481"/>
    <lineage>
        <taxon>Eukaryota</taxon>
        <taxon>Metazoa</taxon>
        <taxon>Ecdysozoa</taxon>
        <taxon>Arthropoda</taxon>
        <taxon>Hexapoda</taxon>
        <taxon>Insecta</taxon>
        <taxon>Pterygota</taxon>
        <taxon>Neoptera</taxon>
        <taxon>Endopterygota</taxon>
        <taxon>Coleoptera</taxon>
        <taxon>Polyphaga</taxon>
        <taxon>Cucujiformia</taxon>
        <taxon>Chrysomeloidea</taxon>
        <taxon>Cerambycidae</taxon>
        <taxon>Lamiinae</taxon>
        <taxon>Acanthocinini</taxon>
        <taxon>Exocentrus</taxon>
    </lineage>
</organism>
<reference evidence="2 3" key="1">
    <citation type="journal article" date="2023" name="Insect Mol. Biol.">
        <title>Genome sequencing provides insights into the evolution of gene families encoding plant cell wall-degrading enzymes in longhorned beetles.</title>
        <authorList>
            <person name="Shin N.R."/>
            <person name="Okamura Y."/>
            <person name="Kirsch R."/>
            <person name="Pauchet Y."/>
        </authorList>
    </citation>
    <scope>NUCLEOTIDE SEQUENCE [LARGE SCALE GENOMIC DNA]</scope>
    <source>
        <strain evidence="2">EAD_L_NR</strain>
    </source>
</reference>
<dbReference type="PANTHER" id="PTHR20974">
    <property type="entry name" value="UPF0585 PROTEIN CG18661"/>
    <property type="match status" value="1"/>
</dbReference>
<dbReference type="AlphaFoldDB" id="A0AAV8WHI0"/>
<protein>
    <recommendedName>
        <fullName evidence="4">Methyltransferase-like 26</fullName>
    </recommendedName>
</protein>
<comment type="caution">
    <text evidence="2">The sequence shown here is derived from an EMBL/GenBank/DDBJ whole genome shotgun (WGS) entry which is preliminary data.</text>
</comment>
<proteinExistence type="inferred from homology"/>
<dbReference type="InterPro" id="IPR010342">
    <property type="entry name" value="DUF938"/>
</dbReference>